<feature type="region of interest" description="Disordered" evidence="1">
    <location>
        <begin position="602"/>
        <end position="635"/>
    </location>
</feature>
<dbReference type="Proteomes" id="UP001597034">
    <property type="component" value="Unassembled WGS sequence"/>
</dbReference>
<dbReference type="AlphaFoldDB" id="A0ABD6DP11"/>
<feature type="transmembrane region" description="Helical" evidence="2">
    <location>
        <begin position="253"/>
        <end position="272"/>
    </location>
</feature>
<reference evidence="3 4" key="1">
    <citation type="journal article" date="2019" name="Int. J. Syst. Evol. Microbiol.">
        <title>The Global Catalogue of Microorganisms (GCM) 10K type strain sequencing project: providing services to taxonomists for standard genome sequencing and annotation.</title>
        <authorList>
            <consortium name="The Broad Institute Genomics Platform"/>
            <consortium name="The Broad Institute Genome Sequencing Center for Infectious Disease"/>
            <person name="Wu L."/>
            <person name="Ma J."/>
        </authorList>
    </citation>
    <scope>NUCLEOTIDE SEQUENCE [LARGE SCALE GENOMIC DNA]</scope>
    <source>
        <strain evidence="3 4">CGMCC 1.10390</strain>
    </source>
</reference>
<dbReference type="RefSeq" id="WP_256401744.1">
    <property type="nucleotide sequence ID" value="NZ_JANHJR010000004.1"/>
</dbReference>
<feature type="transmembrane region" description="Helical" evidence="2">
    <location>
        <begin position="146"/>
        <end position="168"/>
    </location>
</feature>
<keyword evidence="2" id="KW-0812">Transmembrane</keyword>
<evidence type="ECO:0000313" key="4">
    <source>
        <dbReference type="Proteomes" id="UP001597034"/>
    </source>
</evidence>
<evidence type="ECO:0000256" key="1">
    <source>
        <dbReference type="SAM" id="MobiDB-lite"/>
    </source>
</evidence>
<feature type="transmembrane region" description="Helical" evidence="2">
    <location>
        <begin position="175"/>
        <end position="196"/>
    </location>
</feature>
<feature type="transmembrane region" description="Helical" evidence="2">
    <location>
        <begin position="348"/>
        <end position="369"/>
    </location>
</feature>
<proteinExistence type="predicted"/>
<protein>
    <recommendedName>
        <fullName evidence="5">Dolichyl-phosphate-mannose-protein mannosyltransferase</fullName>
    </recommendedName>
</protein>
<keyword evidence="4" id="KW-1185">Reference proteome</keyword>
<feature type="transmembrane region" description="Helical" evidence="2">
    <location>
        <begin position="202"/>
        <end position="218"/>
    </location>
</feature>
<feature type="transmembrane region" description="Helical" evidence="2">
    <location>
        <begin position="72"/>
        <end position="91"/>
    </location>
</feature>
<accession>A0ABD6DP11</accession>
<evidence type="ECO:0008006" key="5">
    <source>
        <dbReference type="Google" id="ProtNLM"/>
    </source>
</evidence>
<dbReference type="EMBL" id="JBHUDO010000004">
    <property type="protein sequence ID" value="MFD1647777.1"/>
    <property type="molecule type" value="Genomic_DNA"/>
</dbReference>
<feature type="transmembrane region" description="Helical" evidence="2">
    <location>
        <begin position="38"/>
        <end position="60"/>
    </location>
</feature>
<evidence type="ECO:0000256" key="2">
    <source>
        <dbReference type="SAM" id="Phobius"/>
    </source>
</evidence>
<keyword evidence="2" id="KW-0472">Membrane</keyword>
<sequence length="635" mass="67451">MTSHRTVRTALLAIGYLALALGAAVAHGSPARGYELSIYGATPAALWLGIATALLTAAVAGLTPGVSRSRRLAATGLVGLSGVTIAGLPLLRNYYFYGSGDSLSHLGWARELAGGSLSPTQLLYPGVHELTVVLGSVTGATLRLTMLWAVLVFATLFLLFVALSVRLLSGRREGLLVGAFLGLLFVPINVIAMHMLPHTSSQAVLYAPFVLFLLFVFLEQDGWRPVRNPPTAVGVLLGLASLSAILVHPQQAANLLVVFATVAGIQLVARVLFPESRAARQRPVYVQTAIFALAFLVWAPRFQRVGGNTSAIAYNIVYGSGGGSEVVTQKSTSLTAVGGSVPELFVKLFLTDVVLSILAASVLVLAFLGRLTEAETARSQFVRYLGLALVPLSGLFLMMFVGGPGDMYFRYQGLLMVPVTILGGVGLVRWLGDDGAGGRFPIPARVLMVCLLLAMVPLGVPALFGSPYVYQSNSQVVELEYEGYEHAFDVRAEGIEFTGIRGGPERYVDAVYGTEQARNRLEFPGYEDAVAGPTFERGLGYEFNRDRYFTVGGGAYEREVGLFDGLRYNATGFQKLGTDPGVNRVSSNGGLELYYLYGDGEDDGESGTASLDCPGPDARTDRPRAEGAPDAGGCA</sequence>
<evidence type="ECO:0000313" key="3">
    <source>
        <dbReference type="EMBL" id="MFD1647777.1"/>
    </source>
</evidence>
<gene>
    <name evidence="3" type="ORF">ACFSBL_18960</name>
</gene>
<feature type="transmembrane region" description="Helical" evidence="2">
    <location>
        <begin position="381"/>
        <end position="401"/>
    </location>
</feature>
<keyword evidence="2" id="KW-1133">Transmembrane helix</keyword>
<comment type="caution">
    <text evidence="3">The sequence shown here is derived from an EMBL/GenBank/DDBJ whole genome shotgun (WGS) entry which is preliminary data.</text>
</comment>
<feature type="transmembrane region" description="Helical" evidence="2">
    <location>
        <begin position="444"/>
        <end position="464"/>
    </location>
</feature>
<feature type="transmembrane region" description="Helical" evidence="2">
    <location>
        <begin position="230"/>
        <end position="247"/>
    </location>
</feature>
<feature type="compositionally biased region" description="Basic and acidic residues" evidence="1">
    <location>
        <begin position="618"/>
        <end position="627"/>
    </location>
</feature>
<feature type="transmembrane region" description="Helical" evidence="2">
    <location>
        <begin position="284"/>
        <end position="300"/>
    </location>
</feature>
<name>A0ABD6DP11_9EURY</name>
<feature type="transmembrane region" description="Helical" evidence="2">
    <location>
        <begin position="413"/>
        <end position="432"/>
    </location>
</feature>
<organism evidence="3 4">
    <name type="scientific">Haloarchaeobius litoreus</name>
    <dbReference type="NCBI Taxonomy" id="755306"/>
    <lineage>
        <taxon>Archaea</taxon>
        <taxon>Methanobacteriati</taxon>
        <taxon>Methanobacteriota</taxon>
        <taxon>Stenosarchaea group</taxon>
        <taxon>Halobacteria</taxon>
        <taxon>Halobacteriales</taxon>
        <taxon>Halorubellaceae</taxon>
        <taxon>Haloarchaeobius</taxon>
    </lineage>
</organism>